<evidence type="ECO:0000259" key="1">
    <source>
        <dbReference type="Pfam" id="PF02931"/>
    </source>
</evidence>
<organism evidence="2 3">
    <name type="scientific">Oikopleura dioica</name>
    <name type="common">Tunicate</name>
    <dbReference type="NCBI Taxonomy" id="34765"/>
    <lineage>
        <taxon>Eukaryota</taxon>
        <taxon>Metazoa</taxon>
        <taxon>Chordata</taxon>
        <taxon>Tunicata</taxon>
        <taxon>Appendicularia</taxon>
        <taxon>Copelata</taxon>
        <taxon>Oikopleuridae</taxon>
        <taxon>Oikopleura</taxon>
    </lineage>
</organism>
<feature type="domain" description="Neurotransmitter-gated ion-channel ligand-binding" evidence="1">
    <location>
        <begin position="22"/>
        <end position="101"/>
    </location>
</feature>
<dbReference type="Gene3D" id="2.70.170.10">
    <property type="entry name" value="Neurotransmitter-gated ion-channel ligand-binding domain"/>
    <property type="match status" value="1"/>
</dbReference>
<dbReference type="InterPro" id="IPR036734">
    <property type="entry name" value="Neur_chan_lig-bd_sf"/>
</dbReference>
<evidence type="ECO:0000313" key="2">
    <source>
        <dbReference type="EMBL" id="CAG5099638.1"/>
    </source>
</evidence>
<sequence length="104" mass="12587">MRIPVAFFFPLKFCFATTQKFQEKLYSDLFLDYNAHIRPVAEDSGPVNVSIEIYLYKILDLDERNQILNSYLWMRQRWQDLRLSWDEEIYAGIKVYRLKIQSLV</sequence>
<accession>A0ABN7SKW4</accession>
<proteinExistence type="predicted"/>
<gene>
    <name evidence="2" type="ORF">OKIOD_LOCUS8171</name>
</gene>
<dbReference type="Proteomes" id="UP001158576">
    <property type="component" value="Chromosome XSR"/>
</dbReference>
<keyword evidence="3" id="KW-1185">Reference proteome</keyword>
<dbReference type="EMBL" id="OU015569">
    <property type="protein sequence ID" value="CAG5099638.1"/>
    <property type="molecule type" value="Genomic_DNA"/>
</dbReference>
<dbReference type="PANTHER" id="PTHR18945">
    <property type="entry name" value="NEUROTRANSMITTER GATED ION CHANNEL"/>
    <property type="match status" value="1"/>
</dbReference>
<protein>
    <submittedName>
        <fullName evidence="2">Oidioi.mRNA.OKI2018_I69.XSR.g16613.t1.cds</fullName>
    </submittedName>
</protein>
<dbReference type="InterPro" id="IPR006201">
    <property type="entry name" value="Neur_channel"/>
</dbReference>
<name>A0ABN7SKW4_OIKDI</name>
<dbReference type="SUPFAM" id="SSF63712">
    <property type="entry name" value="Nicotinic receptor ligand binding domain-like"/>
    <property type="match status" value="1"/>
</dbReference>
<dbReference type="Pfam" id="PF02931">
    <property type="entry name" value="Neur_chan_LBD"/>
    <property type="match status" value="1"/>
</dbReference>
<evidence type="ECO:0000313" key="3">
    <source>
        <dbReference type="Proteomes" id="UP001158576"/>
    </source>
</evidence>
<dbReference type="InterPro" id="IPR006202">
    <property type="entry name" value="Neur_chan_lig-bd"/>
</dbReference>
<reference evidence="2 3" key="1">
    <citation type="submission" date="2021-04" db="EMBL/GenBank/DDBJ databases">
        <authorList>
            <person name="Bliznina A."/>
        </authorList>
    </citation>
    <scope>NUCLEOTIDE SEQUENCE [LARGE SCALE GENOMIC DNA]</scope>
</reference>